<dbReference type="GO" id="GO:0016787">
    <property type="term" value="F:hydrolase activity"/>
    <property type="evidence" value="ECO:0007669"/>
    <property type="project" value="UniProtKB-KW"/>
</dbReference>
<evidence type="ECO:0000313" key="4">
    <source>
        <dbReference type="EMBL" id="MEK8090400.1"/>
    </source>
</evidence>
<reference evidence="4 5" key="1">
    <citation type="submission" date="2024-04" db="EMBL/GenBank/DDBJ databases">
        <authorList>
            <person name="Abashina T."/>
            <person name="Shaikin A."/>
        </authorList>
    </citation>
    <scope>NUCLEOTIDE SEQUENCE [LARGE SCALE GENOMIC DNA]</scope>
    <source>
        <strain evidence="4 5">AAFK</strain>
    </source>
</reference>
<dbReference type="Proteomes" id="UP001446205">
    <property type="component" value="Unassembled WGS sequence"/>
</dbReference>
<sequence length="225" mass="25288">MTLALFDLDNTLLTGDSDHAWCEFLIEQGVLDGDSFRARNEQFYADYLAGTLDIHAFLDFQLRPLADNPPEALNRWHADFMASCIEPMITPAARALIAQHRELGHELVIITATNRFVTGPIARALGIQHLIATEPAMEDGRYTGKVEGTPCFREGKITRLEAWLANTRHSLEGSYFYSDSHNDLPLLQRVEHPFAVNPDDKLRAHAQAAGWPILDLRGERIQRVG</sequence>
<keyword evidence="1" id="KW-0479">Metal-binding</keyword>
<evidence type="ECO:0000256" key="1">
    <source>
        <dbReference type="ARBA" id="ARBA00022723"/>
    </source>
</evidence>
<proteinExistence type="predicted"/>
<dbReference type="CDD" id="cd02612">
    <property type="entry name" value="HAD_PGPPase"/>
    <property type="match status" value="1"/>
</dbReference>
<dbReference type="InterPro" id="IPR006385">
    <property type="entry name" value="HAD_hydro_SerB1"/>
</dbReference>
<accession>A0ABU9DA49</accession>
<dbReference type="RefSeq" id="WP_341371455.1">
    <property type="nucleotide sequence ID" value="NZ_JBBPCO010000011.1"/>
</dbReference>
<dbReference type="Pfam" id="PF12710">
    <property type="entry name" value="HAD"/>
    <property type="match status" value="1"/>
</dbReference>
<dbReference type="NCBIfam" id="TIGR01488">
    <property type="entry name" value="HAD-SF-IB"/>
    <property type="match status" value="1"/>
</dbReference>
<keyword evidence="3" id="KW-0460">Magnesium</keyword>
<evidence type="ECO:0000256" key="3">
    <source>
        <dbReference type="ARBA" id="ARBA00022842"/>
    </source>
</evidence>
<gene>
    <name evidence="4" type="ORF">WOB96_11590</name>
</gene>
<protein>
    <submittedName>
        <fullName evidence="4">HAD family hydrolase</fullName>
        <ecNumber evidence="4">3.1.3.-</ecNumber>
    </submittedName>
</protein>
<dbReference type="Gene3D" id="3.40.50.1000">
    <property type="entry name" value="HAD superfamily/HAD-like"/>
    <property type="match status" value="1"/>
</dbReference>
<comment type="caution">
    <text evidence="4">The sequence shown here is derived from an EMBL/GenBank/DDBJ whole genome shotgun (WGS) entry which is preliminary data.</text>
</comment>
<dbReference type="PANTHER" id="PTHR43344:SF13">
    <property type="entry name" value="PHOSPHATASE RV3661-RELATED"/>
    <property type="match status" value="1"/>
</dbReference>
<keyword evidence="5" id="KW-1185">Reference proteome</keyword>
<dbReference type="InterPro" id="IPR036412">
    <property type="entry name" value="HAD-like_sf"/>
</dbReference>
<dbReference type="PANTHER" id="PTHR43344">
    <property type="entry name" value="PHOSPHOSERINE PHOSPHATASE"/>
    <property type="match status" value="1"/>
</dbReference>
<dbReference type="EC" id="3.1.3.-" evidence="4"/>
<dbReference type="InterPro" id="IPR023214">
    <property type="entry name" value="HAD_sf"/>
</dbReference>
<dbReference type="NCBIfam" id="TIGR01490">
    <property type="entry name" value="HAD-SF-IB-hyp1"/>
    <property type="match status" value="1"/>
</dbReference>
<dbReference type="Gene3D" id="1.20.1440.100">
    <property type="entry name" value="SG protein - dephosphorylation function"/>
    <property type="match status" value="1"/>
</dbReference>
<evidence type="ECO:0000313" key="5">
    <source>
        <dbReference type="Proteomes" id="UP001446205"/>
    </source>
</evidence>
<dbReference type="SUPFAM" id="SSF56784">
    <property type="entry name" value="HAD-like"/>
    <property type="match status" value="1"/>
</dbReference>
<keyword evidence="2 4" id="KW-0378">Hydrolase</keyword>
<dbReference type="InterPro" id="IPR050582">
    <property type="entry name" value="HAD-like_SerB"/>
</dbReference>
<organism evidence="4 5">
    <name type="scientific">Thermithiobacillus plumbiphilus</name>
    <dbReference type="NCBI Taxonomy" id="1729899"/>
    <lineage>
        <taxon>Bacteria</taxon>
        <taxon>Pseudomonadati</taxon>
        <taxon>Pseudomonadota</taxon>
        <taxon>Acidithiobacillia</taxon>
        <taxon>Acidithiobacillales</taxon>
        <taxon>Thermithiobacillaceae</taxon>
        <taxon>Thermithiobacillus</taxon>
    </lineage>
</organism>
<evidence type="ECO:0000256" key="2">
    <source>
        <dbReference type="ARBA" id="ARBA00022801"/>
    </source>
</evidence>
<dbReference type="EMBL" id="JBBPCO010000011">
    <property type="protein sequence ID" value="MEK8090400.1"/>
    <property type="molecule type" value="Genomic_DNA"/>
</dbReference>
<name>A0ABU9DA49_9PROT</name>